<dbReference type="FunFam" id="1.20.140.10:FF:000004">
    <property type="entry name" value="Acyl-CoA dehydrogenase FadE25"/>
    <property type="match status" value="1"/>
</dbReference>
<evidence type="ECO:0000313" key="9">
    <source>
        <dbReference type="EMBL" id="HDX30669.1"/>
    </source>
</evidence>
<feature type="domain" description="Acyl-CoA dehydrogenase/oxidase N-terminal" evidence="8">
    <location>
        <begin position="7"/>
        <end position="115"/>
    </location>
</feature>
<dbReference type="Gene3D" id="2.40.110.10">
    <property type="entry name" value="Butyryl-CoA Dehydrogenase, subunit A, domain 2"/>
    <property type="match status" value="1"/>
</dbReference>
<dbReference type="Gene3D" id="1.20.140.10">
    <property type="entry name" value="Butyryl-CoA Dehydrogenase, subunit A, domain 3"/>
    <property type="match status" value="1"/>
</dbReference>
<feature type="domain" description="Acyl-CoA oxidase/dehydrogenase middle" evidence="7">
    <location>
        <begin position="126"/>
        <end position="214"/>
    </location>
</feature>
<feature type="domain" description="Acyl-CoA dehydrogenase/oxidase C-terminal" evidence="6">
    <location>
        <begin position="230"/>
        <end position="360"/>
    </location>
</feature>
<dbReference type="AlphaFoldDB" id="A0A7C1JZ88"/>
<evidence type="ECO:0000256" key="4">
    <source>
        <dbReference type="ARBA" id="ARBA00022827"/>
    </source>
</evidence>
<evidence type="ECO:0000259" key="7">
    <source>
        <dbReference type="Pfam" id="PF02770"/>
    </source>
</evidence>
<dbReference type="PANTHER" id="PTHR43884">
    <property type="entry name" value="ACYL-COA DEHYDROGENASE"/>
    <property type="match status" value="1"/>
</dbReference>
<comment type="cofactor">
    <cofactor evidence="1 5">
        <name>FAD</name>
        <dbReference type="ChEBI" id="CHEBI:57692"/>
    </cofactor>
</comment>
<accession>A0A7C1JZ88</accession>
<comment type="similarity">
    <text evidence="2 5">Belongs to the acyl-CoA dehydrogenase family.</text>
</comment>
<keyword evidence="4 5" id="KW-0274">FAD</keyword>
<dbReference type="Pfam" id="PF02770">
    <property type="entry name" value="Acyl-CoA_dh_M"/>
    <property type="match status" value="1"/>
</dbReference>
<evidence type="ECO:0000259" key="6">
    <source>
        <dbReference type="Pfam" id="PF00441"/>
    </source>
</evidence>
<dbReference type="InterPro" id="IPR006091">
    <property type="entry name" value="Acyl-CoA_Oxase/DH_mid-dom"/>
</dbReference>
<name>A0A7C1JZ88_9CHLR</name>
<dbReference type="SUPFAM" id="SSF56645">
    <property type="entry name" value="Acyl-CoA dehydrogenase NM domain-like"/>
    <property type="match status" value="1"/>
</dbReference>
<dbReference type="GO" id="GO:0050660">
    <property type="term" value="F:flavin adenine dinucleotide binding"/>
    <property type="evidence" value="ECO:0007669"/>
    <property type="project" value="InterPro"/>
</dbReference>
<comment type="caution">
    <text evidence="9">The sequence shown here is derived from an EMBL/GenBank/DDBJ whole genome shotgun (WGS) entry which is preliminary data.</text>
</comment>
<dbReference type="InterPro" id="IPR046373">
    <property type="entry name" value="Acyl-CoA_Oxase/DH_mid-dom_sf"/>
</dbReference>
<dbReference type="Gene3D" id="1.10.540.10">
    <property type="entry name" value="Acyl-CoA dehydrogenase/oxidase, N-terminal domain"/>
    <property type="match status" value="1"/>
</dbReference>
<dbReference type="SUPFAM" id="SSF47203">
    <property type="entry name" value="Acyl-CoA dehydrogenase C-terminal domain-like"/>
    <property type="match status" value="1"/>
</dbReference>
<dbReference type="InterPro" id="IPR013786">
    <property type="entry name" value="AcylCoA_DH/ox_N"/>
</dbReference>
<evidence type="ECO:0000256" key="5">
    <source>
        <dbReference type="RuleBase" id="RU362125"/>
    </source>
</evidence>
<keyword evidence="3 5" id="KW-0285">Flavoprotein</keyword>
<reference evidence="9" key="1">
    <citation type="journal article" date="2020" name="mSystems">
        <title>Genome- and Community-Level Interaction Insights into Carbon Utilization and Element Cycling Functions of Hydrothermarchaeota in Hydrothermal Sediment.</title>
        <authorList>
            <person name="Zhou Z."/>
            <person name="Liu Y."/>
            <person name="Xu W."/>
            <person name="Pan J."/>
            <person name="Luo Z.H."/>
            <person name="Li M."/>
        </authorList>
    </citation>
    <scope>NUCLEOTIDE SEQUENCE [LARGE SCALE GENOMIC DNA]</scope>
    <source>
        <strain evidence="9">SpSt-289</strain>
    </source>
</reference>
<evidence type="ECO:0000259" key="8">
    <source>
        <dbReference type="Pfam" id="PF02771"/>
    </source>
</evidence>
<evidence type="ECO:0000256" key="3">
    <source>
        <dbReference type="ARBA" id="ARBA00022630"/>
    </source>
</evidence>
<dbReference type="InterPro" id="IPR009100">
    <property type="entry name" value="AcylCoA_DH/oxidase_NM_dom_sf"/>
</dbReference>
<dbReference type="PANTHER" id="PTHR43884:SF12">
    <property type="entry name" value="ISOVALERYL-COA DEHYDROGENASE, MITOCHONDRIAL-RELATED"/>
    <property type="match status" value="1"/>
</dbReference>
<dbReference type="Pfam" id="PF02771">
    <property type="entry name" value="Acyl-CoA_dh_N"/>
    <property type="match status" value="1"/>
</dbReference>
<evidence type="ECO:0000256" key="2">
    <source>
        <dbReference type="ARBA" id="ARBA00009347"/>
    </source>
</evidence>
<dbReference type="Pfam" id="PF00441">
    <property type="entry name" value="Acyl-CoA_dh_1"/>
    <property type="match status" value="1"/>
</dbReference>
<gene>
    <name evidence="9" type="ORF">ENQ20_04155</name>
</gene>
<dbReference type="InterPro" id="IPR009075">
    <property type="entry name" value="AcylCo_DH/oxidase_C"/>
</dbReference>
<organism evidence="9">
    <name type="scientific">Caldilinea aerophila</name>
    <dbReference type="NCBI Taxonomy" id="133453"/>
    <lineage>
        <taxon>Bacteria</taxon>
        <taxon>Bacillati</taxon>
        <taxon>Chloroflexota</taxon>
        <taxon>Caldilineae</taxon>
        <taxon>Caldilineales</taxon>
        <taxon>Caldilineaceae</taxon>
        <taxon>Caldilinea</taxon>
    </lineage>
</organism>
<proteinExistence type="inferred from homology"/>
<dbReference type="GO" id="GO:0003995">
    <property type="term" value="F:acyl-CoA dehydrogenase activity"/>
    <property type="evidence" value="ECO:0007669"/>
    <property type="project" value="TreeGrafter"/>
</dbReference>
<evidence type="ECO:0000256" key="1">
    <source>
        <dbReference type="ARBA" id="ARBA00001974"/>
    </source>
</evidence>
<dbReference type="EMBL" id="DSMG01000048">
    <property type="protein sequence ID" value="HDX30669.1"/>
    <property type="molecule type" value="Genomic_DNA"/>
</dbReference>
<keyword evidence="5" id="KW-0560">Oxidoreductase</keyword>
<dbReference type="InterPro" id="IPR037069">
    <property type="entry name" value="AcylCoA_DH/ox_N_sf"/>
</dbReference>
<sequence>MYSFDMTPEQKMLVDTVHRYAEKNLRAIYREAEESKHVPEKVVQMGWELGLLPGLIDAQYGGYGEYSALTSALYLEEMAWGDLGVTLHLLTPNLFAIPIAQFGTDQQKAQYLSMFCGDSFPRATAAMIEPVVQFDPAELRTTAEKRGDEYVINGKKTYVPLAKQAELFLVYAQENGATQAFIVPGDAPGVKVGKRVKLMGVQALELYEVDFENVAIPKANRLGGLKGIRIQRLLTLSRITLGALAVGVARAAYEYALNYAKERVAFGEPIAHRQSIAFMLANMRIEIEATRLMVWEAAYKYDAGEDATKAAYLAKMYADKMVLEVTDGAVQVLGGHGYIRDHPVELWLRNGRGFATLDGAVVA</sequence>
<dbReference type="InterPro" id="IPR036250">
    <property type="entry name" value="AcylCo_DH-like_C"/>
</dbReference>
<protein>
    <submittedName>
        <fullName evidence="9">Acyl-CoA dehydrogenase</fullName>
    </submittedName>
</protein>